<dbReference type="InterPro" id="IPR002539">
    <property type="entry name" value="MaoC-like_dom"/>
</dbReference>
<name>A0A6J4QSG8_9ACTN</name>
<dbReference type="PANTHER" id="PTHR43664:SF1">
    <property type="entry name" value="BETA-METHYLMALYL-COA DEHYDRATASE"/>
    <property type="match status" value="1"/>
</dbReference>
<accession>A0A6J4QSG8</accession>
<proteinExistence type="inferred from homology"/>
<comment type="similarity">
    <text evidence="1">Belongs to the enoyl-CoA hydratase/isomerase family.</text>
</comment>
<dbReference type="EMBL" id="CADCVB010000242">
    <property type="protein sequence ID" value="CAA9453534.1"/>
    <property type="molecule type" value="Genomic_DNA"/>
</dbReference>
<evidence type="ECO:0000256" key="1">
    <source>
        <dbReference type="ARBA" id="ARBA00005254"/>
    </source>
</evidence>
<sequence>MPEATPEFKRRLREAFDEMYVGQTFTFRRTFTDGDVALFCGVTGDYNPYHQDESFARESWYGRLTIPGLLTGSMLTHIGGLLGFLAIEMSFEYLAPVFVGDSVSCTVTVVEKDEAKRRVMASAGFVNQDGVEVLRARFSGFPGSIRLAR</sequence>
<dbReference type="CDD" id="cd03449">
    <property type="entry name" value="R_hydratase"/>
    <property type="match status" value="1"/>
</dbReference>
<dbReference type="SUPFAM" id="SSF54637">
    <property type="entry name" value="Thioesterase/thiol ester dehydrase-isomerase"/>
    <property type="match status" value="1"/>
</dbReference>
<dbReference type="Gene3D" id="3.10.129.10">
    <property type="entry name" value="Hotdog Thioesterase"/>
    <property type="match status" value="1"/>
</dbReference>
<organism evidence="3">
    <name type="scientific">uncultured Rubrobacteraceae bacterium</name>
    <dbReference type="NCBI Taxonomy" id="349277"/>
    <lineage>
        <taxon>Bacteria</taxon>
        <taxon>Bacillati</taxon>
        <taxon>Actinomycetota</taxon>
        <taxon>Rubrobacteria</taxon>
        <taxon>Rubrobacterales</taxon>
        <taxon>Rubrobacteraceae</taxon>
        <taxon>environmental samples</taxon>
    </lineage>
</organism>
<feature type="domain" description="MaoC-like" evidence="2">
    <location>
        <begin position="22"/>
        <end position="118"/>
    </location>
</feature>
<evidence type="ECO:0000313" key="3">
    <source>
        <dbReference type="EMBL" id="CAA9453534.1"/>
    </source>
</evidence>
<dbReference type="Pfam" id="PF01575">
    <property type="entry name" value="MaoC_dehydratas"/>
    <property type="match status" value="1"/>
</dbReference>
<dbReference type="InterPro" id="IPR029069">
    <property type="entry name" value="HotDog_dom_sf"/>
</dbReference>
<gene>
    <name evidence="3" type="ORF">AVDCRST_MAG78-3701</name>
</gene>
<protein>
    <submittedName>
        <fullName evidence="3">MaoC family protein</fullName>
    </submittedName>
</protein>
<dbReference type="PANTHER" id="PTHR43664">
    <property type="entry name" value="MONOAMINE OXIDASE-RELATED"/>
    <property type="match status" value="1"/>
</dbReference>
<dbReference type="InterPro" id="IPR052342">
    <property type="entry name" value="MCH/BMMD"/>
</dbReference>
<dbReference type="AlphaFoldDB" id="A0A6J4QSG8"/>
<reference evidence="3" key="1">
    <citation type="submission" date="2020-02" db="EMBL/GenBank/DDBJ databases">
        <authorList>
            <person name="Meier V. D."/>
        </authorList>
    </citation>
    <scope>NUCLEOTIDE SEQUENCE</scope>
    <source>
        <strain evidence="3">AVDCRST_MAG78</strain>
    </source>
</reference>
<evidence type="ECO:0000259" key="2">
    <source>
        <dbReference type="Pfam" id="PF01575"/>
    </source>
</evidence>